<protein>
    <submittedName>
        <fullName evidence="2">Outer membrane protein beta-barrel domain-containing protein</fullName>
    </submittedName>
</protein>
<name>A0A1I3M1N1_9SPHI</name>
<evidence type="ECO:0000313" key="3">
    <source>
        <dbReference type="Proteomes" id="UP000198670"/>
    </source>
</evidence>
<organism evidence="2 3">
    <name type="scientific">Parapedobacter indicus</name>
    <dbReference type="NCBI Taxonomy" id="1477437"/>
    <lineage>
        <taxon>Bacteria</taxon>
        <taxon>Pseudomonadati</taxon>
        <taxon>Bacteroidota</taxon>
        <taxon>Sphingobacteriia</taxon>
        <taxon>Sphingobacteriales</taxon>
        <taxon>Sphingobacteriaceae</taxon>
        <taxon>Parapedobacter</taxon>
    </lineage>
</organism>
<dbReference type="Gene3D" id="2.40.160.20">
    <property type="match status" value="1"/>
</dbReference>
<dbReference type="Pfam" id="PF13568">
    <property type="entry name" value="OMP_b-brl_2"/>
    <property type="match status" value="1"/>
</dbReference>
<reference evidence="2 3" key="1">
    <citation type="submission" date="2016-10" db="EMBL/GenBank/DDBJ databases">
        <authorList>
            <person name="de Groot N.N."/>
        </authorList>
    </citation>
    <scope>NUCLEOTIDE SEQUENCE [LARGE SCALE GENOMIC DNA]</scope>
    <source>
        <strain evidence="2 3">RK1</strain>
    </source>
</reference>
<dbReference type="InterPro" id="IPR025665">
    <property type="entry name" value="Beta-barrel_OMP_2"/>
</dbReference>
<dbReference type="STRING" id="1477437.SAMN05444682_106218"/>
<dbReference type="Proteomes" id="UP000198670">
    <property type="component" value="Unassembled WGS sequence"/>
</dbReference>
<evidence type="ECO:0000313" key="2">
    <source>
        <dbReference type="EMBL" id="SFI90941.1"/>
    </source>
</evidence>
<feature type="domain" description="Outer membrane protein beta-barrel" evidence="1">
    <location>
        <begin position="3"/>
        <end position="167"/>
    </location>
</feature>
<keyword evidence="3" id="KW-1185">Reference proteome</keyword>
<sequence>MDYSVHAGVTFPRYFLNDISSGVSREASPTVNGQLAGLITFFPTKYVGFETGISIVGLGAKLEKSEFGSREVTQHTYWLQAPLSVIGKMPFNDSSHVFIKVGGYFGYGLYGKNYLSGSYDGSASEDFTFGTGGTQQSTDYGFATGIGYQSKRGYVISLNYLAGIRDIAPASASYDQRNGAFSLSIGYRF</sequence>
<accession>A0A1I3M1N1</accession>
<dbReference type="EMBL" id="FOQO01000006">
    <property type="protein sequence ID" value="SFI90941.1"/>
    <property type="molecule type" value="Genomic_DNA"/>
</dbReference>
<evidence type="ECO:0000259" key="1">
    <source>
        <dbReference type="Pfam" id="PF13568"/>
    </source>
</evidence>
<gene>
    <name evidence="2" type="ORF">SAMN05444682_106218</name>
</gene>
<proteinExistence type="predicted"/>
<dbReference type="AlphaFoldDB" id="A0A1I3M1N1"/>